<feature type="repeat" description="PPR" evidence="2">
    <location>
        <begin position="362"/>
        <end position="396"/>
    </location>
</feature>
<dbReference type="InterPro" id="IPR002885">
    <property type="entry name" value="PPR_rpt"/>
</dbReference>
<evidence type="ECO:0000313" key="4">
    <source>
        <dbReference type="EMBL" id="EFJ24938.1"/>
    </source>
</evidence>
<accession>D8RRS0</accession>
<dbReference type="KEGG" id="smo:SELMODRAFT_118248"/>
<dbReference type="eggNOG" id="KOG4197">
    <property type="taxonomic scope" value="Eukaryota"/>
</dbReference>
<dbReference type="Proteomes" id="UP000001514">
    <property type="component" value="Unassembled WGS sequence"/>
</dbReference>
<protein>
    <recommendedName>
        <fullName evidence="6">Pentacotripeptide-repeat region of PRORP domain-containing protein</fullName>
    </recommendedName>
</protein>
<dbReference type="InterPro" id="IPR011990">
    <property type="entry name" value="TPR-like_helical_dom_sf"/>
</dbReference>
<dbReference type="HOGENOM" id="CLU_002706_15_10_1"/>
<evidence type="ECO:0000256" key="2">
    <source>
        <dbReference type="PROSITE-ProRule" id="PRU00708"/>
    </source>
</evidence>
<gene>
    <name evidence="4" type="ORF">SELMODRAFT_100125</name>
    <name evidence="3" type="ORF">SELMODRAFT_118248</name>
</gene>
<dbReference type="Pfam" id="PF01535">
    <property type="entry name" value="PPR"/>
    <property type="match status" value="4"/>
</dbReference>
<dbReference type="Pfam" id="PF13041">
    <property type="entry name" value="PPR_2"/>
    <property type="match status" value="2"/>
</dbReference>
<dbReference type="NCBIfam" id="TIGR00756">
    <property type="entry name" value="PPR"/>
    <property type="match status" value="4"/>
</dbReference>
<dbReference type="Gramene" id="EFJ24938">
    <property type="protein sequence ID" value="EFJ24938"/>
    <property type="gene ID" value="SELMODRAFT_100125"/>
</dbReference>
<dbReference type="EMBL" id="GL377588">
    <property type="protein sequence ID" value="EFJ24938.1"/>
    <property type="molecule type" value="Genomic_DNA"/>
</dbReference>
<dbReference type="AlphaFoldDB" id="D8RRS0"/>
<name>D8RRS0_SELML</name>
<dbReference type="PANTHER" id="PTHR47926:SF533">
    <property type="entry name" value="DYW DOMAIN-CONTAINING PROTEIN"/>
    <property type="match status" value="1"/>
</dbReference>
<dbReference type="PANTHER" id="PTHR47926">
    <property type="entry name" value="PENTATRICOPEPTIDE REPEAT-CONTAINING PROTEIN"/>
    <property type="match status" value="1"/>
</dbReference>
<dbReference type="GO" id="GO:0009451">
    <property type="term" value="P:RNA modification"/>
    <property type="evidence" value="ECO:0007669"/>
    <property type="project" value="InterPro"/>
</dbReference>
<evidence type="ECO:0000313" key="3">
    <source>
        <dbReference type="EMBL" id="EFJ15414.1"/>
    </source>
</evidence>
<proteinExistence type="predicted"/>
<evidence type="ECO:0000256" key="1">
    <source>
        <dbReference type="ARBA" id="ARBA00022737"/>
    </source>
</evidence>
<dbReference type="InterPro" id="IPR046960">
    <property type="entry name" value="PPR_At4g14850-like_plant"/>
</dbReference>
<feature type="repeat" description="PPR" evidence="2">
    <location>
        <begin position="123"/>
        <end position="156"/>
    </location>
</feature>
<dbReference type="InParanoid" id="D8RRS0"/>
<keyword evidence="1" id="KW-0677">Repeat</keyword>
<dbReference type="Gramene" id="EFJ15414">
    <property type="protein sequence ID" value="EFJ15414"/>
    <property type="gene ID" value="SELMODRAFT_118248"/>
</dbReference>
<dbReference type="Gene3D" id="1.25.40.10">
    <property type="entry name" value="Tetratricopeptide repeat domain"/>
    <property type="match status" value="4"/>
</dbReference>
<dbReference type="EMBL" id="GL377623">
    <property type="protein sequence ID" value="EFJ15414.1"/>
    <property type="molecule type" value="Genomic_DNA"/>
</dbReference>
<dbReference type="FunFam" id="1.25.40.10:FF:000158">
    <property type="entry name" value="pentatricopeptide repeat-containing protein At2g33680"/>
    <property type="match status" value="1"/>
</dbReference>
<dbReference type="GO" id="GO:0003723">
    <property type="term" value="F:RNA binding"/>
    <property type="evidence" value="ECO:0007669"/>
    <property type="project" value="InterPro"/>
</dbReference>
<evidence type="ECO:0000313" key="5">
    <source>
        <dbReference type="Proteomes" id="UP000001514"/>
    </source>
</evidence>
<feature type="repeat" description="PPR" evidence="2">
    <location>
        <begin position="261"/>
        <end position="295"/>
    </location>
</feature>
<reference evidence="4 5" key="1">
    <citation type="journal article" date="2011" name="Science">
        <title>The Selaginella genome identifies genetic changes associated with the evolution of vascular plants.</title>
        <authorList>
            <person name="Banks J.A."/>
            <person name="Nishiyama T."/>
            <person name="Hasebe M."/>
            <person name="Bowman J.L."/>
            <person name="Gribskov M."/>
            <person name="dePamphilis C."/>
            <person name="Albert V.A."/>
            <person name="Aono N."/>
            <person name="Aoyama T."/>
            <person name="Ambrose B.A."/>
            <person name="Ashton N.W."/>
            <person name="Axtell M.J."/>
            <person name="Barker E."/>
            <person name="Barker M.S."/>
            <person name="Bennetzen J.L."/>
            <person name="Bonawitz N.D."/>
            <person name="Chapple C."/>
            <person name="Cheng C."/>
            <person name="Correa L.G."/>
            <person name="Dacre M."/>
            <person name="DeBarry J."/>
            <person name="Dreyer I."/>
            <person name="Elias M."/>
            <person name="Engstrom E.M."/>
            <person name="Estelle M."/>
            <person name="Feng L."/>
            <person name="Finet C."/>
            <person name="Floyd S.K."/>
            <person name="Frommer W.B."/>
            <person name="Fujita T."/>
            <person name="Gramzow L."/>
            <person name="Gutensohn M."/>
            <person name="Harholt J."/>
            <person name="Hattori M."/>
            <person name="Heyl A."/>
            <person name="Hirai T."/>
            <person name="Hiwatashi Y."/>
            <person name="Ishikawa M."/>
            <person name="Iwata M."/>
            <person name="Karol K.G."/>
            <person name="Koehler B."/>
            <person name="Kolukisaoglu U."/>
            <person name="Kubo M."/>
            <person name="Kurata T."/>
            <person name="Lalonde S."/>
            <person name="Li K."/>
            <person name="Li Y."/>
            <person name="Litt A."/>
            <person name="Lyons E."/>
            <person name="Manning G."/>
            <person name="Maruyama T."/>
            <person name="Michael T.P."/>
            <person name="Mikami K."/>
            <person name="Miyazaki S."/>
            <person name="Morinaga S."/>
            <person name="Murata T."/>
            <person name="Mueller-Roeber B."/>
            <person name="Nelson D.R."/>
            <person name="Obara M."/>
            <person name="Oguri Y."/>
            <person name="Olmstead R.G."/>
            <person name="Onodera N."/>
            <person name="Petersen B.L."/>
            <person name="Pils B."/>
            <person name="Prigge M."/>
            <person name="Rensing S.A."/>
            <person name="Riano-Pachon D.M."/>
            <person name="Roberts A.W."/>
            <person name="Sato Y."/>
            <person name="Scheller H.V."/>
            <person name="Schulz B."/>
            <person name="Schulz C."/>
            <person name="Shakirov E.V."/>
            <person name="Shibagaki N."/>
            <person name="Shinohara N."/>
            <person name="Shippen D.E."/>
            <person name="Soerensen I."/>
            <person name="Sotooka R."/>
            <person name="Sugimoto N."/>
            <person name="Sugita M."/>
            <person name="Sumikawa N."/>
            <person name="Tanurdzic M."/>
            <person name="Theissen G."/>
            <person name="Ulvskov P."/>
            <person name="Wakazuki S."/>
            <person name="Weng J.K."/>
            <person name="Willats W.W."/>
            <person name="Wipf D."/>
            <person name="Wolf P.G."/>
            <person name="Yang L."/>
            <person name="Zimmer A.D."/>
            <person name="Zhu Q."/>
            <person name="Mitros T."/>
            <person name="Hellsten U."/>
            <person name="Loque D."/>
            <person name="Otillar R."/>
            <person name="Salamov A."/>
            <person name="Schmutz J."/>
            <person name="Shapiro H."/>
            <person name="Lindquist E."/>
            <person name="Lucas S."/>
            <person name="Rokhsar D."/>
            <person name="Grigoriev I.V."/>
        </authorList>
    </citation>
    <scope>NUCLEOTIDE SEQUENCE [LARGE SCALE GENOMIC DNA]</scope>
</reference>
<sequence length="521" mass="58294">MYGKCSAIDDACFVFESIRKRNVFSWTMMISAFAQNGHFLSARLCFWKMNLEGIKPDRIALIATIDALAEIASAADIVLLRTCVHELGLASDLVLKNALLNLYSIWLNLQETKTMFERLETKDVITWTCMISAYARKGHPGALLLFRRMELEGIVANGITYIALCTALSKLHPYHHIRINLLDLETRISRSGLLPMVCCSLIEMYGNLGDIENAMRLIHERIVRLGLNSHSNLVNTLINMYGKCDRVDIARGIFDSLDKKCVVSWTAMITANAQNGHPLEAFHLFCRMSLEGILPTKITLITLLDASSLHSDILRGKLVHECIEDLGLDLEGALGNALVNMYGKCGNTSKALSIFESMQLRDACAWNTMLAAYAQVGHIHSAFEKLQEMELQGVRATDTTFINILSALSHAGSLHRCCDCLISMIQDYNVTPASDHYRCIVDMLARLGQLQHANELMELMPFEPTATAWMSLLAASRVHTKTSSVDQVSWVAAERVFELEPRNASPYLALSNIYKCKRERI</sequence>
<feature type="repeat" description="PPR" evidence="2">
    <location>
        <begin position="22"/>
        <end position="56"/>
    </location>
</feature>
<keyword evidence="5" id="KW-1185">Reference proteome</keyword>
<dbReference type="KEGG" id="smo:SELMODRAFT_100125"/>
<dbReference type="GO" id="GO:0048731">
    <property type="term" value="P:system development"/>
    <property type="evidence" value="ECO:0007669"/>
    <property type="project" value="UniProtKB-ARBA"/>
</dbReference>
<dbReference type="PROSITE" id="PS51375">
    <property type="entry name" value="PPR"/>
    <property type="match status" value="4"/>
</dbReference>
<evidence type="ECO:0008006" key="6">
    <source>
        <dbReference type="Google" id="ProtNLM"/>
    </source>
</evidence>
<organism evidence="5">
    <name type="scientific">Selaginella moellendorffii</name>
    <name type="common">Spikemoss</name>
    <dbReference type="NCBI Taxonomy" id="88036"/>
    <lineage>
        <taxon>Eukaryota</taxon>
        <taxon>Viridiplantae</taxon>
        <taxon>Streptophyta</taxon>
        <taxon>Embryophyta</taxon>
        <taxon>Tracheophyta</taxon>
        <taxon>Lycopodiopsida</taxon>
        <taxon>Selaginellales</taxon>
        <taxon>Selaginellaceae</taxon>
        <taxon>Selaginella</taxon>
    </lineage>
</organism>